<sequence>MSIHATAAAWVRFLRNYGPIPTNDNMYDESIQRALKRHKIVPITLPAPLVKRLVENFRADMPASHIITGTAGDGKTYHCREVWTALGGDPAVWNEGAKVQTLAIGSRSLVIVKDLSELRDEESAGLIADFARDVANPATSTFYLLAANHGQLLEKLKSAPPTDEIERVTTVIEELLVTGNNPDPAIAIDLDDLSRSPAAETVMTIIDEVTQHDGWDGCGSCAANTGDAICPIYENRRRLIGEGEGDAFKRRIAALIELSERNGNHFPVRQLLALIANSLLGHPDARDGLMSCAEVPRIVQEGRTDLASIYRNIFGENLRPSKAEKTELFRKLNVFGIGAETSNRVDNLLVYGADDPAYRADYERLVLVDPIYGATPAYSAAQRAYLEGVETTDRTAFLASLRSQRQRLFFTLPDELAVDYDLWDLTVFRYAGLYLEVAEKLAAKQPVPRQAITMIVRGLNRIFTGMLVQNQDELVLATSGSYSQSKRSPLLDELISVPRQGGEEVAIVSDGTGGFSVSVRLVRGSDIPLVTLALSPTRFEFLGRVAEGALPSSFSLECHEDLLAFKARLLRETENRRKLDGDEIVDGELMLRFIDLGNDGRAVARRVIVRV</sequence>
<evidence type="ECO:0000313" key="2">
    <source>
        <dbReference type="Proteomes" id="UP000292734"/>
    </source>
</evidence>
<dbReference type="EMBL" id="SEOM01000009">
    <property type="protein sequence ID" value="RYL98382.1"/>
    <property type="molecule type" value="Genomic_DNA"/>
</dbReference>
<dbReference type="Proteomes" id="UP000292734">
    <property type="component" value="Unassembled WGS sequence"/>
</dbReference>
<protein>
    <submittedName>
        <fullName evidence="1">Uncharacterized protein</fullName>
    </submittedName>
</protein>
<evidence type="ECO:0000313" key="1">
    <source>
        <dbReference type="EMBL" id="RYL98382.1"/>
    </source>
</evidence>
<dbReference type="AlphaFoldDB" id="A0A4Q4IXN2"/>
<organism evidence="1 2">
    <name type="scientific">Sphingobium indicum</name>
    <dbReference type="NCBI Taxonomy" id="332055"/>
    <lineage>
        <taxon>Bacteria</taxon>
        <taxon>Pseudomonadati</taxon>
        <taxon>Pseudomonadota</taxon>
        <taxon>Alphaproteobacteria</taxon>
        <taxon>Sphingomonadales</taxon>
        <taxon>Sphingomonadaceae</taxon>
        <taxon>Sphingobium</taxon>
    </lineage>
</organism>
<proteinExistence type="predicted"/>
<comment type="caution">
    <text evidence="1">The sequence shown here is derived from an EMBL/GenBank/DDBJ whole genome shotgun (WGS) entry which is preliminary data.</text>
</comment>
<name>A0A4Q4IXN2_9SPHN</name>
<reference evidence="1 2" key="1">
    <citation type="submission" date="2019-02" db="EMBL/GenBank/DDBJ databases">
        <authorList>
            <person name="Feng G."/>
        </authorList>
    </citation>
    <scope>NUCLEOTIDE SEQUENCE [LARGE SCALE GENOMIC DNA]</scope>
    <source>
        <strain evidence="1 2">DSM 26779</strain>
    </source>
</reference>
<gene>
    <name evidence="1" type="ORF">EWH08_17445</name>
</gene>
<accession>A0A4Q4IXN2</accession>